<keyword evidence="3" id="KW-1185">Reference proteome</keyword>
<dbReference type="GeneID" id="80020319"/>
<evidence type="ECO:0000259" key="1">
    <source>
        <dbReference type="Pfam" id="PF13229"/>
    </source>
</evidence>
<dbReference type="GO" id="GO:0051701">
    <property type="term" value="P:biological process involved in interaction with host"/>
    <property type="evidence" value="ECO:0007669"/>
    <property type="project" value="UniProtKB-ARBA"/>
</dbReference>
<feature type="domain" description="Right handed beta helix" evidence="1">
    <location>
        <begin position="418"/>
        <end position="553"/>
    </location>
</feature>
<reference evidence="2 3" key="1">
    <citation type="submission" date="2020-11" db="EMBL/GenBank/DDBJ databases">
        <authorList>
            <person name="Asamoah-Frimpong E.A."/>
            <person name="Attaran A."/>
            <person name="Berhane B."/>
            <person name="Boone B.K."/>
            <person name="Cesta G."/>
            <person name="Chorbajian C."/>
            <person name="Cowan J.T."/>
            <person name="Datu D.V."/>
            <person name="Der L."/>
            <person name="Egbunine A.O."/>
            <person name="Giampietro H."/>
            <person name="Gunnison R.P."/>
            <person name="Joseph M.A."/>
            <person name="Kiewe T."/>
            <person name="Oboh E.C."/>
            <person name="O'Neill K."/>
            <person name="Oxlaj J.A."/>
            <person name="Patel A.K."/>
            <person name="Saqaf K."/>
            <person name="Vuong K."/>
            <person name="Walker C."/>
            <person name="Wikina T."/>
            <person name="Yan T."/>
            <person name="Avazpour P."/>
            <person name="Kim F.M."/>
            <person name="Mason K.J."/>
            <person name="Nguyen D.A."/>
            <person name="Pettit S.M."/>
            <person name="Zhou O.J."/>
            <person name="Brissett D.L."/>
            <person name="Gualtieri C."/>
            <person name="Hufford T.M."/>
            <person name="Ko J.M."/>
            <person name="Novak J.K."/>
            <person name="Smith Z.M."/>
            <person name="Erill I."/>
            <person name="Caruso S.M."/>
            <person name="Garlena R.A."/>
            <person name="Russell D.A."/>
            <person name="Pope W.H."/>
            <person name="Jacobs-Sera D."/>
            <person name="Hatfull G.F."/>
        </authorList>
    </citation>
    <scope>NUCLEOTIDE SEQUENCE [LARGE SCALE GENOMIC DNA]</scope>
</reference>
<evidence type="ECO:0000313" key="2">
    <source>
        <dbReference type="EMBL" id="QPL14062.1"/>
    </source>
</evidence>
<accession>A0A7T0Q4F5</accession>
<proteinExistence type="predicted"/>
<dbReference type="RefSeq" id="YP_010755649.1">
    <property type="nucleotide sequence ID" value="NC_073473.1"/>
</dbReference>
<dbReference type="SMART" id="SM00710">
    <property type="entry name" value="PbH1"/>
    <property type="match status" value="6"/>
</dbReference>
<dbReference type="InterPro" id="IPR012334">
    <property type="entry name" value="Pectin_lyas_fold"/>
</dbReference>
<gene>
    <name evidence="2" type="primary">33</name>
    <name evidence="2" type="ORF">SEA_TURKISHDELIGHT_33</name>
</gene>
<evidence type="ECO:0000313" key="3">
    <source>
        <dbReference type="Proteomes" id="UP000595090"/>
    </source>
</evidence>
<dbReference type="InterPro" id="IPR011050">
    <property type="entry name" value="Pectin_lyase_fold/virulence"/>
</dbReference>
<dbReference type="Gene3D" id="2.160.20.10">
    <property type="entry name" value="Single-stranded right-handed beta-helix, Pectin lyase-like"/>
    <property type="match status" value="2"/>
</dbReference>
<dbReference type="InterPro" id="IPR039448">
    <property type="entry name" value="Beta_helix"/>
</dbReference>
<organism evidence="2 3">
    <name type="scientific">Streptomyces phage TurkishDelight</name>
    <dbReference type="NCBI Taxonomy" id="2793708"/>
    <lineage>
        <taxon>Viruses</taxon>
        <taxon>Duplodnaviria</taxon>
        <taxon>Heunggongvirae</taxon>
        <taxon>Uroviricota</taxon>
        <taxon>Caudoviricetes</taxon>
        <taxon>Dolmabahcevirus</taxon>
        <taxon>Dolmabahcevirus turkishdelight</taxon>
    </lineage>
</organism>
<protein>
    <submittedName>
        <fullName evidence="2">Tailspike protein</fullName>
    </submittedName>
</protein>
<dbReference type="KEGG" id="vg:80020319"/>
<dbReference type="SUPFAM" id="SSF51126">
    <property type="entry name" value="Pectin lyase-like"/>
    <property type="match status" value="2"/>
</dbReference>
<dbReference type="GO" id="GO:0019058">
    <property type="term" value="P:viral life cycle"/>
    <property type="evidence" value="ECO:0007669"/>
    <property type="project" value="UniProtKB-ARBA"/>
</dbReference>
<sequence length="714" mass="73588">MGRANLLREVIMARCGCAGDTATTTVITEDSSCVSMDGNGSFGSPLSASPILTDGEDNRLTCGDDGLTVWNRAIWTPQDFGARADGTGDDAPAVQAALDAAQNGGQFYAPPGIYRLATLPLRVYRRTRVTLAPGAIMRRAALGTMLINGDAGQNFPAYSGHGDLVIEGGIWDAQAAAFPTSAMCMSFGHATNLLIRDLTILDVAGYHGIEINAIKTCVISNVHGRGYLDPGGRNFSEFIQPDLAKGSAYFGGFGPYDDTPVLDLLIMGCSTGPSATPGTTAWPRGIGSHSASPSKPHRDIRVFGCRFESCSQWAIGAYTWENVTISDVQMRDCGGGVWLRTLDSSIASHRTPAGGGAPTIAGSQPLAGFAVDQLEMVGGGTYGAALEIQGEDTGFIQDLTVGKVIARSVASQAVRMISVEDYRVQGVIARSTGSTGISTLGTRRGHLVDCHVNGAGSAGITVDSRSTAAAAATDVTLTGCTVTGAAANGIHVWAGVDITVESCEVYDTTGFGVQVSTNTDRITVRDSRFRATTSTPINFTSTVTNAVRLRNNVDAPGAVAVATAANTVAETVVASWVIPANDAYAGVSYRYEAMGSASTTGTPTLTIRVRLGGVAGTVIAAFTGVVTSSGIASRGWRVSGVLQSIAPGAAGTWVGGATLTHRFAATTGATLQEVTDGVITRDSTVDQTLVVTAQWSAAAAANTASGLSADLLRD</sequence>
<dbReference type="Proteomes" id="UP000595090">
    <property type="component" value="Segment"/>
</dbReference>
<dbReference type="Pfam" id="PF13229">
    <property type="entry name" value="Beta_helix"/>
    <property type="match status" value="1"/>
</dbReference>
<dbReference type="GO" id="GO:0044423">
    <property type="term" value="C:virion component"/>
    <property type="evidence" value="ECO:0007669"/>
    <property type="project" value="UniProtKB-KW"/>
</dbReference>
<dbReference type="EMBL" id="MW291017">
    <property type="protein sequence ID" value="QPL14062.1"/>
    <property type="molecule type" value="Genomic_DNA"/>
</dbReference>
<dbReference type="InterPro" id="IPR006626">
    <property type="entry name" value="PbH1"/>
</dbReference>
<name>A0A7T0Q4F5_9CAUD</name>